<dbReference type="InterPro" id="IPR012347">
    <property type="entry name" value="Ferritin-like"/>
</dbReference>
<evidence type="ECO:0000313" key="2">
    <source>
        <dbReference type="Proteomes" id="UP001438292"/>
    </source>
</evidence>
<dbReference type="RefSeq" id="WP_346193882.1">
    <property type="nucleotide sequence ID" value="NZ_JBDJHV010000002.1"/>
</dbReference>
<dbReference type="PANTHER" id="PTHR30458:SF0">
    <property type="entry name" value="1,2-PHENYLACETYL-COA EPOXIDASE, SUBUNIT C"/>
    <property type="match status" value="1"/>
</dbReference>
<keyword evidence="2" id="KW-1185">Reference proteome</keyword>
<dbReference type="SUPFAM" id="SSF47240">
    <property type="entry name" value="Ferritin-like"/>
    <property type="match status" value="1"/>
</dbReference>
<accession>A0ABV0HB17</accession>
<dbReference type="Gene3D" id="1.20.1260.10">
    <property type="match status" value="1"/>
</dbReference>
<protein>
    <submittedName>
        <fullName evidence="1">Phenylacetic acid catabolic protein</fullName>
    </submittedName>
</protein>
<proteinExistence type="predicted"/>
<sequence length="275" mass="32199">MRLFSATRCAPVRNSAASDHRRHSLWRKENMMESKINPYEVSLEGIGSMPDEYRDTLIHQLLANGEGELSAGDTYIDSFYPLAPDADERYICAQFAAEEVDHFRRFSRLLAELEVDTSHMLGQKKEDRRYFAAESMTTEFRSWEERAAFSFLCELEGHYQIKEMVGSSYQPLREEAQAVLKEEARHFSHGALLMRRAAKDKDARERAQEALDRLYPMAMDMFGRSDSRRSEMAVRWGLRQYTNGQLRDIYRDDVRGHIQRLGYQVPDEMAHRKYF</sequence>
<gene>
    <name evidence="1" type="ORF">ABH309_20145</name>
</gene>
<comment type="caution">
    <text evidence="1">The sequence shown here is derived from an EMBL/GenBank/DDBJ whole genome shotgun (WGS) entry which is preliminary data.</text>
</comment>
<dbReference type="InterPro" id="IPR007814">
    <property type="entry name" value="PaaA_PaaC"/>
</dbReference>
<organism evidence="1 2">
    <name type="scientific">Chromobacterium piscinae</name>
    <dbReference type="NCBI Taxonomy" id="686831"/>
    <lineage>
        <taxon>Bacteria</taxon>
        <taxon>Pseudomonadati</taxon>
        <taxon>Pseudomonadota</taxon>
        <taxon>Betaproteobacteria</taxon>
        <taxon>Neisseriales</taxon>
        <taxon>Chromobacteriaceae</taxon>
        <taxon>Chromobacterium</taxon>
    </lineage>
</organism>
<name>A0ABV0HB17_9NEIS</name>
<dbReference type="EMBL" id="JBDQQU010000200">
    <property type="protein sequence ID" value="MEO3956755.1"/>
    <property type="molecule type" value="Genomic_DNA"/>
</dbReference>
<dbReference type="PANTHER" id="PTHR30458">
    <property type="entry name" value="PHENYLACETIC ACID DEGRADATION PROTEIN PAA"/>
    <property type="match status" value="1"/>
</dbReference>
<dbReference type="InterPro" id="IPR052703">
    <property type="entry name" value="Aromatic_CoA_ox/epox"/>
</dbReference>
<evidence type="ECO:0000313" key="1">
    <source>
        <dbReference type="EMBL" id="MEO3956755.1"/>
    </source>
</evidence>
<dbReference type="Pfam" id="PF05138">
    <property type="entry name" value="PaaA_PaaC"/>
    <property type="match status" value="1"/>
</dbReference>
<dbReference type="Proteomes" id="UP001438292">
    <property type="component" value="Unassembled WGS sequence"/>
</dbReference>
<reference evidence="1 2" key="1">
    <citation type="submission" date="2024-05" db="EMBL/GenBank/DDBJ databases">
        <authorList>
            <person name="De Oliveira J.P."/>
            <person name="Noriler S.A."/>
            <person name="De Oliveira A.G."/>
            <person name="Sipoli D.S."/>
        </authorList>
    </citation>
    <scope>NUCLEOTIDE SEQUENCE [LARGE SCALE GENOMIC DNA]</scope>
    <source>
        <strain evidence="1 2">LABIM186</strain>
    </source>
</reference>
<dbReference type="InterPro" id="IPR009078">
    <property type="entry name" value="Ferritin-like_SF"/>
</dbReference>